<name>A0A7S2VV83_9CHLO</name>
<feature type="region of interest" description="Disordered" evidence="1">
    <location>
        <begin position="175"/>
        <end position="196"/>
    </location>
</feature>
<evidence type="ECO:0000256" key="1">
    <source>
        <dbReference type="SAM" id="MobiDB-lite"/>
    </source>
</evidence>
<organism evidence="2">
    <name type="scientific">Chlamydomonas chlamydogama</name>
    <dbReference type="NCBI Taxonomy" id="225041"/>
    <lineage>
        <taxon>Eukaryota</taxon>
        <taxon>Viridiplantae</taxon>
        <taxon>Chlorophyta</taxon>
        <taxon>core chlorophytes</taxon>
        <taxon>Chlorophyceae</taxon>
        <taxon>CS clade</taxon>
        <taxon>Chlamydomonadales</taxon>
        <taxon>Chlamydomonadaceae</taxon>
        <taxon>Chlamydomonas</taxon>
    </lineage>
</organism>
<sequence length="379" mass="40631">MQLQGPTYTLLAELLLSPQEQVRSAAAEVVSSLLGHSSLASAAGLASKPAQAAAGTQQQQRRYKTLLSLYSNCRTDERDAFVQRVLLARLLQPPDLDNELLVLPLLQSLLVGGADAGGKQAAARALSALVPSAKALVLLRDHLEAIKQDPCHYSDTCISHMRSFVANFRTSTAQAGSKARGSKAAGKESPGWEGAADCGMAGGEPAVAGTMQALVLHQLDLMSSLRGQRGRKRRLQQGTLPPTSVFGHMKAEAEMCRLQQQLSDFQQHQHQRQQQGQQRHEQGERQGRGQGQQGRSGSSLAQGPLLPKHQALPRHLTQQDTQQLTWQQGAPRVDSQAGAAQAQTGRATGKPPRPPAVQHCAPVPTKTGSTGGRQRKKAR</sequence>
<feature type="region of interest" description="Disordered" evidence="1">
    <location>
        <begin position="263"/>
        <end position="379"/>
    </location>
</feature>
<gene>
    <name evidence="2" type="ORF">CCHL1392_LOCUS112</name>
</gene>
<dbReference type="AlphaFoldDB" id="A0A7S2VV83"/>
<accession>A0A7S2VV83</accession>
<proteinExistence type="predicted"/>
<evidence type="ECO:0000313" key="2">
    <source>
        <dbReference type="EMBL" id="CAD9650746.1"/>
    </source>
</evidence>
<dbReference type="EMBL" id="HBHD01000222">
    <property type="protein sequence ID" value="CAD9650746.1"/>
    <property type="molecule type" value="Transcribed_RNA"/>
</dbReference>
<feature type="compositionally biased region" description="Low complexity" evidence="1">
    <location>
        <begin position="263"/>
        <end position="277"/>
    </location>
</feature>
<feature type="compositionally biased region" description="Low complexity" evidence="1">
    <location>
        <begin position="175"/>
        <end position="189"/>
    </location>
</feature>
<feature type="compositionally biased region" description="Basic and acidic residues" evidence="1">
    <location>
        <begin position="278"/>
        <end position="287"/>
    </location>
</feature>
<feature type="compositionally biased region" description="Low complexity" evidence="1">
    <location>
        <begin position="316"/>
        <end position="328"/>
    </location>
</feature>
<protein>
    <submittedName>
        <fullName evidence="2">Uncharacterized protein</fullName>
    </submittedName>
</protein>
<reference evidence="2" key="1">
    <citation type="submission" date="2021-01" db="EMBL/GenBank/DDBJ databases">
        <authorList>
            <person name="Corre E."/>
            <person name="Pelletier E."/>
            <person name="Niang G."/>
            <person name="Scheremetjew M."/>
            <person name="Finn R."/>
            <person name="Kale V."/>
            <person name="Holt S."/>
            <person name="Cochrane G."/>
            <person name="Meng A."/>
            <person name="Brown T."/>
            <person name="Cohen L."/>
        </authorList>
    </citation>
    <scope>NUCLEOTIDE SEQUENCE</scope>
    <source>
        <strain evidence="2">SAG 11-48b</strain>
    </source>
</reference>
<feature type="compositionally biased region" description="Low complexity" evidence="1">
    <location>
        <begin position="336"/>
        <end position="349"/>
    </location>
</feature>